<comment type="caution">
    <text evidence="2">The sequence shown here is derived from an EMBL/GenBank/DDBJ whole genome shotgun (WGS) entry which is preliminary data.</text>
</comment>
<keyword evidence="1" id="KW-0732">Signal</keyword>
<evidence type="ECO:0008006" key="4">
    <source>
        <dbReference type="Google" id="ProtNLM"/>
    </source>
</evidence>
<sequence length="483" mass="57453">MKKSLLLLIYMLLLISNIVFSQPTDLDKKIQNRLDYFFKQHEILNSLLKNSKKIPRLTFNRYMEIKYQQDIYMYAVETKENPGMYILFDKDIDKIYQWYYDLQGNPLDIFKLRNKVDIPVFLFDKISKDREAYPFKLKAYNTPFANLVTGIPIEELKKDEFDEFYYNKPFLKAKNMIDTKKQIDFINSLKSDNDLAFSGNPQNPAYKCYFYTLSSYIDNIVFKMAPKNLNNYTDFLNGKKIKGTSPRFLELCYRELSKTNDRFKIMSEFFITDPVTKDGIAYSLKSAMEIPKMLYKLPERIYDPYIPNNYFKKSNFRYLNKLSELRTDYSVPEKIHHDFIKIKKSILSNRFLVGGIGLRYMGSELRTSAHAVMICGYARKGDKTFYIYQDTYGDKKDLLLIPSTYFREIYHYETDYKINKKTFKNTTTIYFRNIFNNLEPLEYIVGKGFDYTLANNKYIFDNYNSPVIVEMKPFFQGTAELEI</sequence>
<proteinExistence type="predicted"/>
<gene>
    <name evidence="2" type="ORF">C0601_00415</name>
</gene>
<dbReference type="Proteomes" id="UP000234857">
    <property type="component" value="Unassembled WGS sequence"/>
</dbReference>
<dbReference type="EMBL" id="PKTG01000012">
    <property type="protein sequence ID" value="PLX19972.1"/>
    <property type="molecule type" value="Genomic_DNA"/>
</dbReference>
<evidence type="ECO:0000313" key="2">
    <source>
        <dbReference type="EMBL" id="PLX19972.1"/>
    </source>
</evidence>
<accession>A0A2N5ZMX0</accession>
<feature type="signal peptide" evidence="1">
    <location>
        <begin position="1"/>
        <end position="21"/>
    </location>
</feature>
<dbReference type="AlphaFoldDB" id="A0A2N5ZMX0"/>
<evidence type="ECO:0000256" key="1">
    <source>
        <dbReference type="SAM" id="SignalP"/>
    </source>
</evidence>
<reference evidence="2 3" key="1">
    <citation type="submission" date="2017-11" db="EMBL/GenBank/DDBJ databases">
        <title>Genome-resolved metagenomics identifies genetic mobility, metabolic interactions, and unexpected diversity in perchlorate-reducing communities.</title>
        <authorList>
            <person name="Barnum T.P."/>
            <person name="Figueroa I.A."/>
            <person name="Carlstrom C.I."/>
            <person name="Lucas L.N."/>
            <person name="Engelbrektson A.L."/>
            <person name="Coates J.D."/>
        </authorList>
    </citation>
    <scope>NUCLEOTIDE SEQUENCE [LARGE SCALE GENOMIC DNA]</scope>
    <source>
        <strain evidence="2">BM706</strain>
    </source>
</reference>
<name>A0A2N5ZMX0_MUIH1</name>
<feature type="chain" id="PRO_5014788689" description="Peptidase C39-like domain-containing protein" evidence="1">
    <location>
        <begin position="22"/>
        <end position="483"/>
    </location>
</feature>
<protein>
    <recommendedName>
        <fullName evidence="4">Peptidase C39-like domain-containing protein</fullName>
    </recommendedName>
</protein>
<evidence type="ECO:0000313" key="3">
    <source>
        <dbReference type="Proteomes" id="UP000234857"/>
    </source>
</evidence>
<organism evidence="2 3">
    <name type="scientific">Muiribacterium halophilum</name>
    <dbReference type="NCBI Taxonomy" id="2053465"/>
    <lineage>
        <taxon>Bacteria</taxon>
        <taxon>Candidatus Muiribacteriota</taxon>
        <taxon>Candidatus Muiribacteriia</taxon>
        <taxon>Candidatus Muiribacteriales</taxon>
        <taxon>Candidatus Muiribacteriaceae</taxon>
        <taxon>Candidatus Muiribacterium</taxon>
    </lineage>
</organism>